<keyword evidence="2 8" id="KW-0240">DNA-directed RNA polymerase</keyword>
<dbReference type="GO" id="GO:0000428">
    <property type="term" value="C:DNA-directed RNA polymerase complex"/>
    <property type="evidence" value="ECO:0007669"/>
    <property type="project" value="UniProtKB-KW"/>
</dbReference>
<gene>
    <name evidence="12" type="primary">LOC105843220</name>
</gene>
<evidence type="ECO:0000256" key="1">
    <source>
        <dbReference type="ARBA" id="ARBA00004604"/>
    </source>
</evidence>
<dbReference type="CDD" id="cd10507">
    <property type="entry name" value="Zn-ribbon_RPA12"/>
    <property type="match status" value="1"/>
</dbReference>
<evidence type="ECO:0000256" key="9">
    <source>
        <dbReference type="PROSITE-ProRule" id="PRU00472"/>
    </source>
</evidence>
<evidence type="ECO:0000256" key="7">
    <source>
        <dbReference type="ARBA" id="ARBA00044497"/>
    </source>
</evidence>
<evidence type="ECO:0000256" key="3">
    <source>
        <dbReference type="ARBA" id="ARBA00022723"/>
    </source>
</evidence>
<accession>A0ABM4DI46</accession>
<keyword evidence="6 8" id="KW-0539">Nucleus</keyword>
<keyword evidence="11" id="KW-1185">Reference proteome</keyword>
<evidence type="ECO:0000256" key="5">
    <source>
        <dbReference type="ARBA" id="ARBA00022833"/>
    </source>
</evidence>
<dbReference type="PROSITE" id="PS51133">
    <property type="entry name" value="ZF_TFIIS_2"/>
    <property type="match status" value="1"/>
</dbReference>
<dbReference type="PROSITE" id="PS00466">
    <property type="entry name" value="ZF_TFIIS_1"/>
    <property type="match status" value="1"/>
</dbReference>
<dbReference type="SUPFAM" id="SSF57783">
    <property type="entry name" value="Zinc beta-ribbon"/>
    <property type="match status" value="1"/>
</dbReference>
<reference evidence="12" key="1">
    <citation type="submission" date="2025-08" db="UniProtKB">
        <authorList>
            <consortium name="RefSeq"/>
        </authorList>
    </citation>
    <scope>IDENTIFICATION</scope>
</reference>
<dbReference type="InterPro" id="IPR012164">
    <property type="entry name" value="Rpa12/Rpb9/Rpc10/TFS"/>
</dbReference>
<evidence type="ECO:0000259" key="10">
    <source>
        <dbReference type="PROSITE" id="PS51133"/>
    </source>
</evidence>
<dbReference type="PANTHER" id="PTHR11239">
    <property type="entry name" value="DNA-DIRECTED RNA POLYMERASE"/>
    <property type="match status" value="1"/>
</dbReference>
<dbReference type="InterPro" id="IPR001222">
    <property type="entry name" value="Znf_TFIIS"/>
</dbReference>
<comment type="subcellular location">
    <subcellularLocation>
        <location evidence="1">Nucleus</location>
        <location evidence="1">Nucleolus</location>
    </subcellularLocation>
</comment>
<organism evidence="11 12">
    <name type="scientific">Hydra vulgaris</name>
    <name type="common">Hydra</name>
    <name type="synonym">Hydra attenuata</name>
    <dbReference type="NCBI Taxonomy" id="6087"/>
    <lineage>
        <taxon>Eukaryota</taxon>
        <taxon>Metazoa</taxon>
        <taxon>Cnidaria</taxon>
        <taxon>Hydrozoa</taxon>
        <taxon>Hydroidolina</taxon>
        <taxon>Anthoathecata</taxon>
        <taxon>Aplanulata</taxon>
        <taxon>Hydridae</taxon>
        <taxon>Hydra</taxon>
    </lineage>
</organism>
<keyword evidence="3" id="KW-0479">Metal-binding</keyword>
<sequence>MERKNLTLFECDPNFCAVCGAILSLPDQSKKITCKACGTILDISALENIEIHSYKDFNQDKLKSFEEISRLKNLSERCGPYVKRRCPQCNYRKMTYTTRQTRSVDEGQTVFYTCLKCQFTETEYS</sequence>
<protein>
    <recommendedName>
        <fullName evidence="8">DNA-directed RNA polymerase subunit</fullName>
    </recommendedName>
</protein>
<keyword evidence="5" id="KW-0862">Zinc</keyword>
<dbReference type="Proteomes" id="UP001652625">
    <property type="component" value="Chromosome 14"/>
</dbReference>
<evidence type="ECO:0000313" key="11">
    <source>
        <dbReference type="Proteomes" id="UP001652625"/>
    </source>
</evidence>
<evidence type="ECO:0000256" key="6">
    <source>
        <dbReference type="ARBA" id="ARBA00023242"/>
    </source>
</evidence>
<comment type="function">
    <text evidence="8">DNA-dependent RNA polymerase catalyzes the transcription of DNA into RNA using the four ribonucleoside triphosphates as substrates.</text>
</comment>
<dbReference type="RefSeq" id="XP_065674153.1">
    <property type="nucleotide sequence ID" value="XM_065818081.1"/>
</dbReference>
<dbReference type="PIRSF" id="PIRSF005586">
    <property type="entry name" value="RNApol_RpoM"/>
    <property type="match status" value="1"/>
</dbReference>
<evidence type="ECO:0000256" key="4">
    <source>
        <dbReference type="ARBA" id="ARBA00022771"/>
    </source>
</evidence>
<comment type="similarity">
    <text evidence="8">Belongs to the archaeal rpoM/eukaryotic RPA12/RPB9/RPC11 RNA polymerase family.</text>
</comment>
<name>A0ABM4DI46_HYDVU</name>
<proteinExistence type="inferred from homology"/>
<dbReference type="PANTHER" id="PTHR11239:SF14">
    <property type="entry name" value="DNA-DIRECTED RNA POLYMERASE I SUBUNIT RPA12"/>
    <property type="match status" value="1"/>
</dbReference>
<evidence type="ECO:0000256" key="8">
    <source>
        <dbReference type="PIRNR" id="PIRNR005586"/>
    </source>
</evidence>
<dbReference type="Gene3D" id="2.20.25.10">
    <property type="match status" value="1"/>
</dbReference>
<dbReference type="InterPro" id="IPR034004">
    <property type="entry name" value="Zn_ribbon_RPA12_C"/>
</dbReference>
<dbReference type="GeneID" id="105843220"/>
<comment type="function">
    <text evidence="7">Core component of RNA polymerase I (Pol I), a DNA-dependent RNA polymerase which synthesizes ribosomal RNA precursors using the four ribonucleoside triphosphates as substrates. Can mediate Pol I proofreading of the nascent RNA transcript. Anchors into the Pol I active site to monitor transcription fidelity and cleave mis-incorporated 5'-ribonucleotides.</text>
</comment>
<evidence type="ECO:0000256" key="2">
    <source>
        <dbReference type="ARBA" id="ARBA00022478"/>
    </source>
</evidence>
<keyword evidence="4 9" id="KW-0863">Zinc-finger</keyword>
<feature type="domain" description="TFIIS-type" evidence="10">
    <location>
        <begin position="82"/>
        <end position="122"/>
    </location>
</feature>
<dbReference type="SMART" id="SM00440">
    <property type="entry name" value="ZnF_C2C2"/>
    <property type="match status" value="1"/>
</dbReference>
<keyword evidence="8" id="KW-0804">Transcription</keyword>
<evidence type="ECO:0000313" key="12">
    <source>
        <dbReference type="RefSeq" id="XP_065674153.1"/>
    </source>
</evidence>
<dbReference type="Pfam" id="PF01096">
    <property type="entry name" value="Zn_ribbon_TFIIS"/>
    <property type="match status" value="1"/>
</dbReference>